<reference evidence="1" key="2">
    <citation type="journal article" date="2015" name="Data Brief">
        <title>Shoot transcriptome of the giant reed, Arundo donax.</title>
        <authorList>
            <person name="Barrero R.A."/>
            <person name="Guerrero F.D."/>
            <person name="Moolhuijzen P."/>
            <person name="Goolsby J.A."/>
            <person name="Tidwell J."/>
            <person name="Bellgard S.E."/>
            <person name="Bellgard M.I."/>
        </authorList>
    </citation>
    <scope>NUCLEOTIDE SEQUENCE</scope>
    <source>
        <tissue evidence="1">Shoot tissue taken approximately 20 cm above the soil surface</tissue>
    </source>
</reference>
<accession>A0A0A9I7X1</accession>
<dbReference type="AlphaFoldDB" id="A0A0A9I7X1"/>
<name>A0A0A9I7X1_ARUDO</name>
<proteinExistence type="predicted"/>
<sequence>MLPCCLITHFRCYNMVVLLCFSQSINDGWMLVFICQPSHQENPTPFAVLLE</sequence>
<evidence type="ECO:0000313" key="1">
    <source>
        <dbReference type="EMBL" id="JAD15808.1"/>
    </source>
</evidence>
<dbReference type="EMBL" id="GBRH01282087">
    <property type="protein sequence ID" value="JAD15808.1"/>
    <property type="molecule type" value="Transcribed_RNA"/>
</dbReference>
<reference evidence="1" key="1">
    <citation type="submission" date="2014-09" db="EMBL/GenBank/DDBJ databases">
        <authorList>
            <person name="Magalhaes I.L.F."/>
            <person name="Oliveira U."/>
            <person name="Santos F.R."/>
            <person name="Vidigal T.H.D.A."/>
            <person name="Brescovit A.D."/>
            <person name="Santos A.J."/>
        </authorList>
    </citation>
    <scope>NUCLEOTIDE SEQUENCE</scope>
    <source>
        <tissue evidence="1">Shoot tissue taken approximately 20 cm above the soil surface</tissue>
    </source>
</reference>
<protein>
    <submittedName>
        <fullName evidence="1">Uncharacterized protein</fullName>
    </submittedName>
</protein>
<organism evidence="1">
    <name type="scientific">Arundo donax</name>
    <name type="common">Giant reed</name>
    <name type="synonym">Donax arundinaceus</name>
    <dbReference type="NCBI Taxonomy" id="35708"/>
    <lineage>
        <taxon>Eukaryota</taxon>
        <taxon>Viridiplantae</taxon>
        <taxon>Streptophyta</taxon>
        <taxon>Embryophyta</taxon>
        <taxon>Tracheophyta</taxon>
        <taxon>Spermatophyta</taxon>
        <taxon>Magnoliopsida</taxon>
        <taxon>Liliopsida</taxon>
        <taxon>Poales</taxon>
        <taxon>Poaceae</taxon>
        <taxon>PACMAD clade</taxon>
        <taxon>Arundinoideae</taxon>
        <taxon>Arundineae</taxon>
        <taxon>Arundo</taxon>
    </lineage>
</organism>